<dbReference type="InterPro" id="IPR036397">
    <property type="entry name" value="RNaseH_sf"/>
</dbReference>
<name>A0A8T3ADL9_DENNO</name>
<feature type="domain" description="GAG-pre-integrase" evidence="1">
    <location>
        <begin position="19"/>
        <end position="83"/>
    </location>
</feature>
<proteinExistence type="predicted"/>
<reference evidence="2" key="1">
    <citation type="journal article" date="2022" name="Front. Genet.">
        <title>Chromosome-Scale Assembly of the Dendrobium nobile Genome Provides Insights Into the Molecular Mechanism of the Biosynthesis of the Medicinal Active Ingredient of Dendrobium.</title>
        <authorList>
            <person name="Xu Q."/>
            <person name="Niu S.-C."/>
            <person name="Li K.-L."/>
            <person name="Zheng P.-J."/>
            <person name="Zhang X.-J."/>
            <person name="Jia Y."/>
            <person name="Liu Y."/>
            <person name="Niu Y.-X."/>
            <person name="Yu L.-H."/>
            <person name="Chen D.-F."/>
            <person name="Zhang G.-Q."/>
        </authorList>
    </citation>
    <scope>NUCLEOTIDE SEQUENCE</scope>
    <source>
        <tissue evidence="2">Leaf</tissue>
    </source>
</reference>
<dbReference type="Gene3D" id="3.30.420.10">
    <property type="entry name" value="Ribonuclease H-like superfamily/Ribonuclease H"/>
    <property type="match status" value="1"/>
</dbReference>
<dbReference type="InterPro" id="IPR039537">
    <property type="entry name" value="Retrotran_Ty1/copia-like"/>
</dbReference>
<dbReference type="GO" id="GO:0003676">
    <property type="term" value="F:nucleic acid binding"/>
    <property type="evidence" value="ECO:0007669"/>
    <property type="project" value="InterPro"/>
</dbReference>
<evidence type="ECO:0000259" key="1">
    <source>
        <dbReference type="Pfam" id="PF13976"/>
    </source>
</evidence>
<dbReference type="InterPro" id="IPR025724">
    <property type="entry name" value="GAG-pre-integrase_dom"/>
</dbReference>
<keyword evidence="3" id="KW-1185">Reference proteome</keyword>
<dbReference type="OrthoDB" id="784048at2759"/>
<dbReference type="InterPro" id="IPR012337">
    <property type="entry name" value="RNaseH-like_sf"/>
</dbReference>
<comment type="caution">
    <text evidence="2">The sequence shown here is derived from an EMBL/GenBank/DDBJ whole genome shotgun (WGS) entry which is preliminary data.</text>
</comment>
<dbReference type="PANTHER" id="PTHR42648:SF26">
    <property type="entry name" value="INTEGRASE CATALYTIC DOMAIN-CONTAINING PROTEIN"/>
    <property type="match status" value="1"/>
</dbReference>
<evidence type="ECO:0000313" key="2">
    <source>
        <dbReference type="EMBL" id="KAI0494666.1"/>
    </source>
</evidence>
<dbReference type="SUPFAM" id="SSF53098">
    <property type="entry name" value="Ribonuclease H-like"/>
    <property type="match status" value="1"/>
</dbReference>
<dbReference type="EMBL" id="JAGYWB010000017">
    <property type="protein sequence ID" value="KAI0494666.1"/>
    <property type="molecule type" value="Genomic_DNA"/>
</dbReference>
<dbReference type="PANTHER" id="PTHR42648">
    <property type="entry name" value="TRANSPOSASE, PUTATIVE-RELATED"/>
    <property type="match status" value="1"/>
</dbReference>
<evidence type="ECO:0000313" key="3">
    <source>
        <dbReference type="Proteomes" id="UP000829196"/>
    </source>
</evidence>
<gene>
    <name evidence="2" type="ORF">KFK09_024808</name>
</gene>
<dbReference type="Pfam" id="PF13976">
    <property type="entry name" value="gag_pre-integrs"/>
    <property type="match status" value="1"/>
</dbReference>
<organism evidence="2 3">
    <name type="scientific">Dendrobium nobile</name>
    <name type="common">Orchid</name>
    <dbReference type="NCBI Taxonomy" id="94219"/>
    <lineage>
        <taxon>Eukaryota</taxon>
        <taxon>Viridiplantae</taxon>
        <taxon>Streptophyta</taxon>
        <taxon>Embryophyta</taxon>
        <taxon>Tracheophyta</taxon>
        <taxon>Spermatophyta</taxon>
        <taxon>Magnoliopsida</taxon>
        <taxon>Liliopsida</taxon>
        <taxon>Asparagales</taxon>
        <taxon>Orchidaceae</taxon>
        <taxon>Epidendroideae</taxon>
        <taxon>Malaxideae</taxon>
        <taxon>Dendrobiinae</taxon>
        <taxon>Dendrobium</taxon>
    </lineage>
</organism>
<dbReference type="AlphaFoldDB" id="A0A8T3ADL9"/>
<dbReference type="Proteomes" id="UP000829196">
    <property type="component" value="Unassembled WGS sequence"/>
</dbReference>
<accession>A0A8T3ADL9</accession>
<sequence length="174" mass="20148">MFKDLKTQQVLLQGPCSEGLYPIHTTTSSSLKSALAATSTTSHLWHYRLDHPHSRTLNFISQCNPSLHIAKHYISCKSCKEAKGHKLAFEISENRQKMLLALIHSDVWGLAPVVYVQDYNYYVIFVDDYSRFTWIYPMRKKSEVTHIFIQFKTYIEKILLIISKYLVSMAGQNT</sequence>
<protein>
    <recommendedName>
        <fullName evidence="1">GAG-pre-integrase domain-containing protein</fullName>
    </recommendedName>
</protein>